<dbReference type="CDD" id="cd22233">
    <property type="entry name" value="RHH_CopAso-like"/>
    <property type="match status" value="1"/>
</dbReference>
<evidence type="ECO:0000313" key="2">
    <source>
        <dbReference type="Proteomes" id="UP000760480"/>
    </source>
</evidence>
<proteinExistence type="predicted"/>
<evidence type="ECO:0000313" key="1">
    <source>
        <dbReference type="EMBL" id="NMQ21422.1"/>
    </source>
</evidence>
<dbReference type="InterPro" id="IPR010985">
    <property type="entry name" value="Ribbon_hlx_hlx"/>
</dbReference>
<protein>
    <submittedName>
        <fullName evidence="1">Ribbon-helix-helix protein, CopG family</fullName>
    </submittedName>
</protein>
<dbReference type="InterPro" id="IPR052991">
    <property type="entry name" value="Non-func_TypeII_TA_Antitoxin"/>
</dbReference>
<dbReference type="PANTHER" id="PTHR40688">
    <property type="match status" value="1"/>
</dbReference>
<dbReference type="SUPFAM" id="SSF47598">
    <property type="entry name" value="Ribbon-helix-helix"/>
    <property type="match status" value="1"/>
</dbReference>
<dbReference type="InterPro" id="IPR013321">
    <property type="entry name" value="Arc_rbn_hlx_hlx"/>
</dbReference>
<reference evidence="1 2" key="1">
    <citation type="submission" date="2019-03" db="EMBL/GenBank/DDBJ databases">
        <title>Metabolic reconstructions from genomes of highly enriched 'Candidatus Accumulibacter' and 'Candidatus Competibacter' bioreactor populations.</title>
        <authorList>
            <person name="Annavajhala M.K."/>
            <person name="Welles L."/>
            <person name="Abbas B."/>
            <person name="Sorokin D."/>
            <person name="Park H."/>
            <person name="Van Loosdrecht M."/>
            <person name="Chandran K."/>
        </authorList>
    </citation>
    <scope>NUCLEOTIDE SEQUENCE [LARGE SCALE GENOMIC DNA]</scope>
    <source>
        <strain evidence="1 2">SBR_G</strain>
    </source>
</reference>
<dbReference type="EMBL" id="SPMZ01000107">
    <property type="protein sequence ID" value="NMQ21422.1"/>
    <property type="molecule type" value="Genomic_DNA"/>
</dbReference>
<organism evidence="1 2">
    <name type="scientific">Candidatus Competibacter phosphatis</name>
    <dbReference type="NCBI Taxonomy" id="221280"/>
    <lineage>
        <taxon>Bacteria</taxon>
        <taxon>Pseudomonadati</taxon>
        <taxon>Pseudomonadota</taxon>
        <taxon>Gammaproteobacteria</taxon>
        <taxon>Candidatus Competibacteraceae</taxon>
        <taxon>Candidatus Competibacter</taxon>
    </lineage>
</organism>
<dbReference type="PANTHER" id="PTHR40688:SF2">
    <property type="entry name" value="RIBBON-HELIX-HELIX PROTEIN COPG DOMAIN-CONTAINING PROTEIN"/>
    <property type="match status" value="1"/>
</dbReference>
<accession>A0ABX1TRW9</accession>
<comment type="caution">
    <text evidence="1">The sequence shown here is derived from an EMBL/GenBank/DDBJ whole genome shotgun (WGS) entry which is preliminary data.</text>
</comment>
<dbReference type="Gene3D" id="1.10.1220.10">
    <property type="entry name" value="Met repressor-like"/>
    <property type="match status" value="1"/>
</dbReference>
<keyword evidence="2" id="KW-1185">Reference proteome</keyword>
<name>A0ABX1TRW9_9GAMM</name>
<gene>
    <name evidence="1" type="ORF">E4P82_20765</name>
</gene>
<dbReference type="RefSeq" id="WP_169250688.1">
    <property type="nucleotide sequence ID" value="NZ_SPMZ01000107.1"/>
</dbReference>
<dbReference type="Proteomes" id="UP000760480">
    <property type="component" value="Unassembled WGS sequence"/>
</dbReference>
<sequence length="85" mass="9698">MAEGIFTVRIDPEKQQQIDQLARQLDRSRNYLVGQAIEDFLEAHAWQVEKIKAGLAAADRGEFATDAEMEQVFSRYRPEPGDMAE</sequence>